<evidence type="ECO:0000256" key="6">
    <source>
        <dbReference type="ARBA" id="ARBA00012609"/>
    </source>
</evidence>
<dbReference type="InterPro" id="IPR014306">
    <property type="entry name" value="Hydroxyisourate_hydrolase"/>
</dbReference>
<evidence type="ECO:0000256" key="4">
    <source>
        <dbReference type="ARBA" id="ARBA00009850"/>
    </source>
</evidence>
<evidence type="ECO:0000256" key="5">
    <source>
        <dbReference type="ARBA" id="ARBA00011881"/>
    </source>
</evidence>
<feature type="signal peptide" evidence="14">
    <location>
        <begin position="1"/>
        <end position="23"/>
    </location>
</feature>
<feature type="binding site" evidence="12">
    <location>
        <position position="32"/>
    </location>
    <ligand>
        <name>substrate</name>
    </ligand>
</feature>
<dbReference type="SUPFAM" id="SSF49472">
    <property type="entry name" value="Transthyretin (synonym: prealbumin)"/>
    <property type="match status" value="1"/>
</dbReference>
<dbReference type="PROSITE" id="PS00768">
    <property type="entry name" value="TRANSTHYRETIN_1"/>
    <property type="match status" value="1"/>
</dbReference>
<evidence type="ECO:0000256" key="2">
    <source>
        <dbReference type="ARBA" id="ARBA00002704"/>
    </source>
</evidence>
<dbReference type="KEGG" id="esa:ESA_04132"/>
<gene>
    <name evidence="16" type="ordered locus">ESA_04132</name>
</gene>
<dbReference type="PRINTS" id="PR00189">
    <property type="entry name" value="TRNSTHYRETIN"/>
</dbReference>
<name>A7MQ71_CROS8</name>
<dbReference type="InterPro" id="IPR023416">
    <property type="entry name" value="Transthyretin/HIU_hydrolase_d"/>
</dbReference>
<evidence type="ECO:0000259" key="15">
    <source>
        <dbReference type="SMART" id="SM00095"/>
    </source>
</evidence>
<dbReference type="PANTHER" id="PTHR10395">
    <property type="entry name" value="URICASE AND TRANSTHYRETIN-RELATED"/>
    <property type="match status" value="1"/>
</dbReference>
<dbReference type="AlphaFoldDB" id="A7MQ71"/>
<dbReference type="EMBL" id="CP000783">
    <property type="protein sequence ID" value="ABU79313.1"/>
    <property type="molecule type" value="Genomic_DNA"/>
</dbReference>
<evidence type="ECO:0000313" key="16">
    <source>
        <dbReference type="EMBL" id="ABU79313.1"/>
    </source>
</evidence>
<comment type="similarity">
    <text evidence="4 13">Belongs to the transthyretin family. 5-hydroxyisourate hydrolase subfamily.</text>
</comment>
<feature type="chain" id="PRO_5002710527" description="5-hydroxyisourate hydrolase" evidence="14">
    <location>
        <begin position="24"/>
        <end position="137"/>
    </location>
</feature>
<dbReference type="Gene3D" id="2.60.40.180">
    <property type="entry name" value="Transthyretin/hydroxyisourate hydrolase domain"/>
    <property type="match status" value="1"/>
</dbReference>
<evidence type="ECO:0000256" key="1">
    <source>
        <dbReference type="ARBA" id="ARBA00001043"/>
    </source>
</evidence>
<keyword evidence="10" id="KW-0574">Periplasm</keyword>
<dbReference type="InterPro" id="IPR000895">
    <property type="entry name" value="Transthyretin/HIU_hydrolase"/>
</dbReference>
<dbReference type="GO" id="GO:0006144">
    <property type="term" value="P:purine nucleobase metabolic process"/>
    <property type="evidence" value="ECO:0007669"/>
    <property type="project" value="UniProtKB-KW"/>
</dbReference>
<comment type="subunit">
    <text evidence="5 13">Homotetramer.</text>
</comment>
<dbReference type="InterPro" id="IPR023419">
    <property type="entry name" value="Transthyretin_CS"/>
</dbReference>
<evidence type="ECO:0000256" key="10">
    <source>
        <dbReference type="ARBA" id="ARBA00022764"/>
    </source>
</evidence>
<dbReference type="EC" id="3.5.2.17" evidence="6 13"/>
<organism evidence="16 17">
    <name type="scientific">Cronobacter sakazakii (strain ATCC BAA-894)</name>
    <name type="common">Enterobacter sakazakii</name>
    <dbReference type="NCBI Taxonomy" id="290339"/>
    <lineage>
        <taxon>Bacteria</taxon>
        <taxon>Pseudomonadati</taxon>
        <taxon>Pseudomonadota</taxon>
        <taxon>Gammaproteobacteria</taxon>
        <taxon>Enterobacterales</taxon>
        <taxon>Enterobacteriaceae</taxon>
        <taxon>Cronobacter</taxon>
    </lineage>
</organism>
<evidence type="ECO:0000256" key="13">
    <source>
        <dbReference type="RuleBase" id="RU361270"/>
    </source>
</evidence>
<dbReference type="Proteomes" id="UP000000260">
    <property type="component" value="Chromosome"/>
</dbReference>
<dbReference type="NCBIfam" id="TIGR02962">
    <property type="entry name" value="hdxy_isourate"/>
    <property type="match status" value="1"/>
</dbReference>
<dbReference type="SMART" id="SM00095">
    <property type="entry name" value="TR_THY"/>
    <property type="match status" value="1"/>
</dbReference>
<protein>
    <recommendedName>
        <fullName evidence="7 13">5-hydroxyisourate hydrolase</fullName>
        <shortName evidence="13">HIU hydrolase</shortName>
        <shortName evidence="13">HIUHase</shortName>
        <ecNumber evidence="6 13">3.5.2.17</ecNumber>
    </recommendedName>
</protein>
<reference evidence="16 17" key="1">
    <citation type="journal article" date="2010" name="PLoS ONE">
        <title>Genome sequence of Cronobacter sakazakii BAA-894 and comparative genomic hybridization analysis with other Cronobacter species.</title>
        <authorList>
            <person name="Kucerova E."/>
            <person name="Clifton S.W."/>
            <person name="Xia X.Q."/>
            <person name="Long F."/>
            <person name="Porwollik S."/>
            <person name="Fulton L."/>
            <person name="Fronick C."/>
            <person name="Minx P."/>
            <person name="Kyung K."/>
            <person name="Warren W."/>
            <person name="Fulton R."/>
            <person name="Feng D."/>
            <person name="Wollam A."/>
            <person name="Shah N."/>
            <person name="Bhonagiri V."/>
            <person name="Nash W.E."/>
            <person name="Hallsworth-Pepin K."/>
            <person name="Wilson R.K."/>
            <person name="McClelland M."/>
            <person name="Forsythe S.J."/>
        </authorList>
    </citation>
    <scope>NUCLEOTIDE SEQUENCE [LARGE SCALE GENOMIC DNA]</scope>
    <source>
        <strain evidence="16 17">ATCC BAA-894</strain>
    </source>
</reference>
<evidence type="ECO:0000256" key="3">
    <source>
        <dbReference type="ARBA" id="ARBA00004418"/>
    </source>
</evidence>
<evidence type="ECO:0000256" key="11">
    <source>
        <dbReference type="ARBA" id="ARBA00022801"/>
    </source>
</evidence>
<dbReference type="CDD" id="cd05822">
    <property type="entry name" value="TLP_HIUase"/>
    <property type="match status" value="1"/>
</dbReference>
<accession>A7MQ71</accession>
<dbReference type="FunFam" id="2.60.40.180:FF:000001">
    <property type="entry name" value="5-hydroxyisourate hydrolase"/>
    <property type="match status" value="1"/>
</dbReference>
<comment type="subcellular location">
    <subcellularLocation>
        <location evidence="3">Periplasm</location>
    </subcellularLocation>
</comment>
<evidence type="ECO:0000313" key="17">
    <source>
        <dbReference type="Proteomes" id="UP000000260"/>
    </source>
</evidence>
<dbReference type="PROSITE" id="PS00769">
    <property type="entry name" value="TRANSTHYRETIN_2"/>
    <property type="match status" value="1"/>
</dbReference>
<feature type="binding site" evidence="12">
    <location>
        <position position="134"/>
    </location>
    <ligand>
        <name>substrate</name>
    </ligand>
</feature>
<sequence length="137" mass="15031">MMMNRFQTLAAAALFALPGLALAAPANLLSVHVLNEQTGKPAPGVVVKLEKKQGNAWEPLNQATTDKDGRIKALWPDAPAAAGDYRVIFETGDYFASHKQSSFFPEVPVVFHIDNTDEHYHVPLLLSQYGYSTYRGS</sequence>
<evidence type="ECO:0000256" key="8">
    <source>
        <dbReference type="ARBA" id="ARBA00022631"/>
    </source>
</evidence>
<dbReference type="HOGENOM" id="CLU_115536_3_0_6"/>
<keyword evidence="11 13" id="KW-0378">Hydrolase</keyword>
<dbReference type="Pfam" id="PF00576">
    <property type="entry name" value="Transthyretin"/>
    <property type="match status" value="1"/>
</dbReference>
<feature type="domain" description="Transthyretin/hydroxyisourate hydrolase" evidence="15">
    <location>
        <begin position="24"/>
        <end position="136"/>
    </location>
</feature>
<dbReference type="InterPro" id="IPR036817">
    <property type="entry name" value="Transthyretin/HIU_hydrolase_sf"/>
</dbReference>
<evidence type="ECO:0000256" key="14">
    <source>
        <dbReference type="SAM" id="SignalP"/>
    </source>
</evidence>
<evidence type="ECO:0000256" key="12">
    <source>
        <dbReference type="PIRSR" id="PIRSR600895-51"/>
    </source>
</evidence>
<keyword evidence="8 13" id="KW-0659">Purine metabolism</keyword>
<evidence type="ECO:0000256" key="7">
    <source>
        <dbReference type="ARBA" id="ARBA00017539"/>
    </source>
</evidence>
<proteinExistence type="inferred from homology"/>
<dbReference type="PANTHER" id="PTHR10395:SF7">
    <property type="entry name" value="5-HYDROXYISOURATE HYDROLASE"/>
    <property type="match status" value="1"/>
</dbReference>
<dbReference type="GO" id="GO:0042597">
    <property type="term" value="C:periplasmic space"/>
    <property type="evidence" value="ECO:0007669"/>
    <property type="project" value="UniProtKB-SubCell"/>
</dbReference>
<evidence type="ECO:0000256" key="9">
    <source>
        <dbReference type="ARBA" id="ARBA00022729"/>
    </source>
</evidence>
<keyword evidence="9 14" id="KW-0732">Signal</keyword>
<comment type="function">
    <text evidence="2">Catalyzes the hydrolysis of 5-hydroxyisourate (HIU) to 2-oxo-4-hydroxy-4-carboxy-5-ureidoimidazoline (OHCU).</text>
</comment>
<feature type="binding site" evidence="12">
    <location>
        <position position="70"/>
    </location>
    <ligand>
        <name>substrate</name>
    </ligand>
</feature>
<dbReference type="InterPro" id="IPR023418">
    <property type="entry name" value="Thyroxine_BS"/>
</dbReference>
<dbReference type="GO" id="GO:0033971">
    <property type="term" value="F:hydroxyisourate hydrolase activity"/>
    <property type="evidence" value="ECO:0007669"/>
    <property type="project" value="UniProtKB-EC"/>
</dbReference>
<comment type="catalytic activity">
    <reaction evidence="1 13">
        <text>5-hydroxyisourate + H2O = 5-hydroxy-2-oxo-4-ureido-2,5-dihydro-1H-imidazole-5-carboxylate + H(+)</text>
        <dbReference type="Rhea" id="RHEA:23736"/>
        <dbReference type="ChEBI" id="CHEBI:15377"/>
        <dbReference type="ChEBI" id="CHEBI:15378"/>
        <dbReference type="ChEBI" id="CHEBI:18072"/>
        <dbReference type="ChEBI" id="CHEBI:58639"/>
        <dbReference type="EC" id="3.5.2.17"/>
    </reaction>
</comment>
<keyword evidence="17" id="KW-1185">Reference proteome</keyword>